<proteinExistence type="predicted"/>
<dbReference type="InterPro" id="IPR051113">
    <property type="entry name" value="Integrator_subunit6"/>
</dbReference>
<dbReference type="Pfam" id="PF13519">
    <property type="entry name" value="VWA_2"/>
    <property type="match status" value="1"/>
</dbReference>
<evidence type="ECO:0000259" key="3">
    <source>
        <dbReference type="Pfam" id="PF25462"/>
    </source>
</evidence>
<feature type="domain" description="Integrator complex subunit 6-like beta-barrel" evidence="3">
    <location>
        <begin position="279"/>
        <end position="407"/>
    </location>
</feature>
<dbReference type="Proteomes" id="UP001303046">
    <property type="component" value="Unassembled WGS sequence"/>
</dbReference>
<organism evidence="4 5">
    <name type="scientific">Necator americanus</name>
    <name type="common">Human hookworm</name>
    <dbReference type="NCBI Taxonomy" id="51031"/>
    <lineage>
        <taxon>Eukaryota</taxon>
        <taxon>Metazoa</taxon>
        <taxon>Ecdysozoa</taxon>
        <taxon>Nematoda</taxon>
        <taxon>Chromadorea</taxon>
        <taxon>Rhabditida</taxon>
        <taxon>Rhabditina</taxon>
        <taxon>Rhabditomorpha</taxon>
        <taxon>Strongyloidea</taxon>
        <taxon>Ancylostomatidae</taxon>
        <taxon>Bunostominae</taxon>
        <taxon>Necator</taxon>
    </lineage>
</organism>
<dbReference type="InterPro" id="IPR002035">
    <property type="entry name" value="VWF_A"/>
</dbReference>
<gene>
    <name evidence="4" type="primary">Necator_chrI.g1966</name>
    <name evidence="4" type="ORF">RB195_005840</name>
</gene>
<dbReference type="PANTHER" id="PTHR12957">
    <property type="entry name" value="DEAD/H BOX POLYPEPTIDE 26/DICE1-RELATED"/>
    <property type="match status" value="1"/>
</dbReference>
<dbReference type="EMBL" id="JAVFWL010000001">
    <property type="protein sequence ID" value="KAK6728447.1"/>
    <property type="molecule type" value="Genomic_DNA"/>
</dbReference>
<dbReference type="Pfam" id="PF25462">
    <property type="entry name" value="Beta-barrel_INTS6"/>
    <property type="match status" value="1"/>
</dbReference>
<protein>
    <recommendedName>
        <fullName evidence="6">VWFA domain-containing protein</fullName>
    </recommendedName>
</protein>
<evidence type="ECO:0000313" key="5">
    <source>
        <dbReference type="Proteomes" id="UP001303046"/>
    </source>
</evidence>
<keyword evidence="5" id="KW-1185">Reference proteome</keyword>
<accession>A0ABR1BPV1</accession>
<reference evidence="4 5" key="1">
    <citation type="submission" date="2023-08" db="EMBL/GenBank/DDBJ databases">
        <title>A Necator americanus chromosomal reference genome.</title>
        <authorList>
            <person name="Ilik V."/>
            <person name="Petrzelkova K.J."/>
            <person name="Pardy F."/>
            <person name="Fuh T."/>
            <person name="Niatou-Singa F.S."/>
            <person name="Gouil Q."/>
            <person name="Baker L."/>
            <person name="Ritchie M.E."/>
            <person name="Jex A.R."/>
            <person name="Gazzola D."/>
            <person name="Li H."/>
            <person name="Toshio Fujiwara R."/>
            <person name="Zhan B."/>
            <person name="Aroian R.V."/>
            <person name="Pafco B."/>
            <person name="Schwarz E.M."/>
        </authorList>
    </citation>
    <scope>NUCLEOTIDE SEQUENCE [LARGE SCALE GENOMIC DNA]</scope>
    <source>
        <strain evidence="4 5">Aroian</strain>
        <tissue evidence="4">Whole animal</tissue>
    </source>
</reference>
<dbReference type="PANTHER" id="PTHR12957:SF2">
    <property type="entry name" value="INTEGRATOR COMPLEX SUBUNIT 6"/>
    <property type="match status" value="1"/>
</dbReference>
<evidence type="ECO:0000256" key="1">
    <source>
        <dbReference type="SAM" id="MobiDB-lite"/>
    </source>
</evidence>
<dbReference type="InterPro" id="IPR057413">
    <property type="entry name" value="Beta-barrel_INTS6"/>
</dbReference>
<evidence type="ECO:0000313" key="4">
    <source>
        <dbReference type="EMBL" id="KAK6728447.1"/>
    </source>
</evidence>
<sequence>MTIILLIVDTSASMAQKTYLGTSYLDVARNIIDALQKQRMKDVATRGYDRFFLITTEEYPACIKSGWRESSAVLHEQLKRLRPRGRGSISDAFMNALKFINVHRAQTGIDNYGCGRFPTYFEPVVLFAITDSTSAADIPPDFRLVPMTRPYLGSEMTIESFRWDQRLYTCVLRYPSKGTRVFLTPPIILPSGGQPIESVCGSTGGRSFLLQSHKLIGPMVDQIVQAIQLNGIIVRFECPTLASVREGNEDTMSDRDKARLRLRNHMETRPLTLVYVKGLGGRPPTGHWPIPEAFWHDRIEKGQLPPRRAHPCIVFSIDAVPSPTIQTDLPFDKYQLEPSPVVEYILDRHPSTSTNMCYQVFVRSSSRTEGVGKPFGYLKAASNGQMVNLIIMPYNYPVIVQLLEEYKNDPRVRNGGNWRARLDRYVEAMPPYYLTPLRNAFTKMKMEPGLLDERGVSLSQVYPAQLLNYLNDLKTQGKEEFEKICTTLSVLLQQNMVPLPMVPVEQLQYVLFPKDLQPQSIRMKDRIARRDRREQETIRDPETELARMRISPQRMQLHIHLCEPRLRAPAGCRFKNPFIAPALELVGQLPRLRANLDMTLRDSTIAVLDGGPPGVDLKLHNSDELHQLPIAQMGNYEEYIKGLAAVGKGPLRPVEPTPVRTHAFGNPFKTDKKSLAIDEVGEGMVGANAAVPTAKESRRERKGAEGVGRPPKRKPGPVAPNCLQQWRERRRTISERSSVVSDISYTSDLDLEVPSTSDGVVDGMPANEMTNGVEASTLNEFAGLELEAESGDEEEEELVPILPKRRKTERLSEEQMMERKLRIAEIVRRHANNGTVWTDLCRETAADGSLLDQLDLADFALRDSRRFKRRVLIDQLTMIAHVVRRIYSEYGRLLAADVISLTERPYGSFYRIGASNLC</sequence>
<evidence type="ECO:0008006" key="6">
    <source>
        <dbReference type="Google" id="ProtNLM"/>
    </source>
</evidence>
<evidence type="ECO:0000259" key="2">
    <source>
        <dbReference type="Pfam" id="PF13519"/>
    </source>
</evidence>
<feature type="region of interest" description="Disordered" evidence="1">
    <location>
        <begin position="690"/>
        <end position="720"/>
    </location>
</feature>
<name>A0ABR1BPV1_NECAM</name>
<comment type="caution">
    <text evidence="4">The sequence shown here is derived from an EMBL/GenBank/DDBJ whole genome shotgun (WGS) entry which is preliminary data.</text>
</comment>
<feature type="compositionally biased region" description="Basic and acidic residues" evidence="1">
    <location>
        <begin position="695"/>
        <end position="704"/>
    </location>
</feature>
<feature type="domain" description="VWFA" evidence="2">
    <location>
        <begin position="4"/>
        <end position="104"/>
    </location>
</feature>